<dbReference type="Gene3D" id="3.30.230.30">
    <property type="entry name" value="Impact, N-terminal domain"/>
    <property type="match status" value="1"/>
</dbReference>
<reference evidence="4" key="1">
    <citation type="journal article" date="2020" name="mSystems">
        <title>Genome- and Community-Level Interaction Insights into Carbon Utilization and Element Cycling Functions of Hydrothermarchaeota in Hydrothermal Sediment.</title>
        <authorList>
            <person name="Zhou Z."/>
            <person name="Liu Y."/>
            <person name="Xu W."/>
            <person name="Pan J."/>
            <person name="Luo Z.H."/>
            <person name="Li M."/>
        </authorList>
    </citation>
    <scope>NUCLEOTIDE SEQUENCE [LARGE SCALE GENOMIC DNA]</scope>
    <source>
        <strain evidence="4">SpSt-479</strain>
    </source>
</reference>
<feature type="domain" description="Impact N-terminal" evidence="2">
    <location>
        <begin position="29"/>
        <end position="131"/>
    </location>
</feature>
<comment type="caution">
    <text evidence="4">The sequence shown here is derived from an EMBL/GenBank/DDBJ whole genome shotgun (WGS) entry which is preliminary data.</text>
</comment>
<dbReference type="PANTHER" id="PTHR16301:SF20">
    <property type="entry name" value="IMPACT FAMILY MEMBER YIGZ"/>
    <property type="match status" value="1"/>
</dbReference>
<gene>
    <name evidence="4" type="ORF">ENS31_03460</name>
</gene>
<dbReference type="Pfam" id="PF09186">
    <property type="entry name" value="DUF1949"/>
    <property type="match status" value="1"/>
</dbReference>
<dbReference type="EMBL" id="DSUJ01000008">
    <property type="protein sequence ID" value="HFI90574.1"/>
    <property type="molecule type" value="Genomic_DNA"/>
</dbReference>
<dbReference type="Gene3D" id="3.30.70.240">
    <property type="match status" value="1"/>
</dbReference>
<dbReference type="InterPro" id="IPR023582">
    <property type="entry name" value="Impact"/>
</dbReference>
<dbReference type="GO" id="GO:0005737">
    <property type="term" value="C:cytoplasm"/>
    <property type="evidence" value="ECO:0007669"/>
    <property type="project" value="TreeGrafter"/>
</dbReference>
<evidence type="ECO:0000259" key="2">
    <source>
        <dbReference type="Pfam" id="PF01205"/>
    </source>
</evidence>
<proteinExistence type="inferred from homology"/>
<accession>A0A7V3E6W0</accession>
<organism evidence="4">
    <name type="scientific">Ignavibacterium album</name>
    <dbReference type="NCBI Taxonomy" id="591197"/>
    <lineage>
        <taxon>Bacteria</taxon>
        <taxon>Pseudomonadati</taxon>
        <taxon>Ignavibacteriota</taxon>
        <taxon>Ignavibacteria</taxon>
        <taxon>Ignavibacteriales</taxon>
        <taxon>Ignavibacteriaceae</taxon>
        <taxon>Ignavibacterium</taxon>
    </lineage>
</organism>
<dbReference type="PROSITE" id="PS00910">
    <property type="entry name" value="UPF0029"/>
    <property type="match status" value="1"/>
</dbReference>
<dbReference type="AlphaFoldDB" id="A0A7V3E6W0"/>
<dbReference type="InterPro" id="IPR001498">
    <property type="entry name" value="Impact_N"/>
</dbReference>
<name>A0A7V3E6W0_9BACT</name>
<dbReference type="PANTHER" id="PTHR16301">
    <property type="entry name" value="IMPACT-RELATED"/>
    <property type="match status" value="1"/>
</dbReference>
<protein>
    <submittedName>
        <fullName evidence="4">DUF1949 domain-containing protein</fullName>
    </submittedName>
</protein>
<evidence type="ECO:0000256" key="1">
    <source>
        <dbReference type="ARBA" id="ARBA00007665"/>
    </source>
</evidence>
<evidence type="ECO:0000259" key="3">
    <source>
        <dbReference type="Pfam" id="PF09186"/>
    </source>
</evidence>
<feature type="domain" description="UPF0029" evidence="3">
    <location>
        <begin position="148"/>
        <end position="202"/>
    </location>
</feature>
<dbReference type="SUPFAM" id="SSF54211">
    <property type="entry name" value="Ribosomal protein S5 domain 2-like"/>
    <property type="match status" value="1"/>
</dbReference>
<dbReference type="InterPro" id="IPR020568">
    <property type="entry name" value="Ribosomal_Su5_D2-typ_SF"/>
</dbReference>
<sequence>MHLTTLSSKSLPELIKTIVEFNESVYKEKGSEFIGQIYHLEEQQEAEDILDSIRKKYFDATHHCFAYKLVTGEIKSSDDGEPKGSAGLRILNAIEHFELTNVLIVVIRYFGGTKLGVGPLGKAYYQTALNVVDKGKIIQMNLYQKISVQIEFNHISQFHRIVNNYEVIIDKSEYGSMIKFYLSVKPSLLEKFSTELKDITNGTALIEKYQSFTYIKF</sequence>
<dbReference type="InterPro" id="IPR020569">
    <property type="entry name" value="UPF0029_Impact_CS"/>
</dbReference>
<dbReference type="InterPro" id="IPR015269">
    <property type="entry name" value="UPF0029_Impact_C"/>
</dbReference>
<comment type="similarity">
    <text evidence="1">Belongs to the IMPACT family.</text>
</comment>
<dbReference type="Pfam" id="PF01205">
    <property type="entry name" value="Impact_N"/>
    <property type="match status" value="1"/>
</dbReference>
<dbReference type="SUPFAM" id="SSF54980">
    <property type="entry name" value="EF-G C-terminal domain-like"/>
    <property type="match status" value="1"/>
</dbReference>
<dbReference type="GO" id="GO:0006446">
    <property type="term" value="P:regulation of translational initiation"/>
    <property type="evidence" value="ECO:0007669"/>
    <property type="project" value="TreeGrafter"/>
</dbReference>
<dbReference type="InterPro" id="IPR035647">
    <property type="entry name" value="EFG_III/V"/>
</dbReference>
<dbReference type="InterPro" id="IPR036956">
    <property type="entry name" value="Impact_N_sf"/>
</dbReference>
<evidence type="ECO:0000313" key="4">
    <source>
        <dbReference type="EMBL" id="HFI90574.1"/>
    </source>
</evidence>